<comment type="caution">
    <text evidence="9">The sequence shown here is derived from an EMBL/GenBank/DDBJ whole genome shotgun (WGS) entry which is preliminary data.</text>
</comment>
<evidence type="ECO:0000313" key="10">
    <source>
        <dbReference type="Proteomes" id="UP000034290"/>
    </source>
</evidence>
<comment type="catalytic activity">
    <reaction evidence="7">
        <text>an N-acyl-L-alpha-aminoacyl-tRNA + H2O = an N-acyl-L-amino acid + a tRNA + H(+)</text>
        <dbReference type="Rhea" id="RHEA:54448"/>
        <dbReference type="Rhea" id="RHEA-COMP:10123"/>
        <dbReference type="Rhea" id="RHEA-COMP:13883"/>
        <dbReference type="ChEBI" id="CHEBI:15377"/>
        <dbReference type="ChEBI" id="CHEBI:15378"/>
        <dbReference type="ChEBI" id="CHEBI:59874"/>
        <dbReference type="ChEBI" id="CHEBI:78442"/>
        <dbReference type="ChEBI" id="CHEBI:138191"/>
        <dbReference type="EC" id="3.1.1.29"/>
    </reaction>
</comment>
<dbReference type="Gene3D" id="3.40.50.1470">
    <property type="entry name" value="Peptidyl-tRNA hydrolase"/>
    <property type="match status" value="1"/>
</dbReference>
<evidence type="ECO:0000256" key="4">
    <source>
        <dbReference type="ARBA" id="ARBA00022884"/>
    </source>
</evidence>
<dbReference type="EMBL" id="LCRM01000080">
    <property type="protein sequence ID" value="KKW34042.1"/>
    <property type="molecule type" value="Genomic_DNA"/>
</dbReference>
<dbReference type="NCBIfam" id="TIGR00447">
    <property type="entry name" value="pth"/>
    <property type="match status" value="1"/>
</dbReference>
<accession>A0A0G1ZZY4</accession>
<dbReference type="GO" id="GO:0000049">
    <property type="term" value="F:tRNA binding"/>
    <property type="evidence" value="ECO:0007669"/>
    <property type="project" value="UniProtKB-KW"/>
</dbReference>
<evidence type="ECO:0000256" key="1">
    <source>
        <dbReference type="ARBA" id="ARBA00013260"/>
    </source>
</evidence>
<proteinExistence type="inferred from homology"/>
<keyword evidence="4" id="KW-0694">RNA-binding</keyword>
<dbReference type="PANTHER" id="PTHR17224:SF1">
    <property type="entry name" value="PEPTIDYL-TRNA HYDROLASE"/>
    <property type="match status" value="1"/>
</dbReference>
<dbReference type="GO" id="GO:0004045">
    <property type="term" value="F:peptidyl-tRNA hydrolase activity"/>
    <property type="evidence" value="ECO:0007669"/>
    <property type="project" value="UniProtKB-EC"/>
</dbReference>
<evidence type="ECO:0000256" key="7">
    <source>
        <dbReference type="RuleBase" id="RU000673"/>
    </source>
</evidence>
<dbReference type="Proteomes" id="UP000034290">
    <property type="component" value="Unassembled WGS sequence"/>
</dbReference>
<evidence type="ECO:0000256" key="8">
    <source>
        <dbReference type="RuleBase" id="RU004320"/>
    </source>
</evidence>
<comment type="similarity">
    <text evidence="5 8">Belongs to the PTH family.</text>
</comment>
<reference evidence="9 10" key="1">
    <citation type="journal article" date="2015" name="Nature">
        <title>rRNA introns, odd ribosomes, and small enigmatic genomes across a large radiation of phyla.</title>
        <authorList>
            <person name="Brown C.T."/>
            <person name="Hug L.A."/>
            <person name="Thomas B.C."/>
            <person name="Sharon I."/>
            <person name="Castelle C.J."/>
            <person name="Singh A."/>
            <person name="Wilkins M.J."/>
            <person name="Williams K.H."/>
            <person name="Banfield J.F."/>
        </authorList>
    </citation>
    <scope>NUCLEOTIDE SEQUENCE [LARGE SCALE GENOMIC DNA]</scope>
</reference>
<protein>
    <recommendedName>
        <fullName evidence="6 7">Peptidyl-tRNA hydrolase</fullName>
        <ecNumber evidence="1 7">3.1.1.29</ecNumber>
    </recommendedName>
</protein>
<gene>
    <name evidence="9" type="ORF">UY81_C0080G0004</name>
</gene>
<organism evidence="9 10">
    <name type="scientific">Candidatus Giovannonibacteria bacterium GW2011_GWA2_53_7</name>
    <dbReference type="NCBI Taxonomy" id="1618650"/>
    <lineage>
        <taxon>Bacteria</taxon>
        <taxon>Candidatus Giovannoniibacteriota</taxon>
    </lineage>
</organism>
<dbReference type="Pfam" id="PF01195">
    <property type="entry name" value="Pept_tRNA_hydro"/>
    <property type="match status" value="1"/>
</dbReference>
<name>A0A0G1ZZY4_9BACT</name>
<evidence type="ECO:0000313" key="9">
    <source>
        <dbReference type="EMBL" id="KKW34042.1"/>
    </source>
</evidence>
<evidence type="ECO:0000256" key="5">
    <source>
        <dbReference type="ARBA" id="ARBA00038063"/>
    </source>
</evidence>
<dbReference type="InterPro" id="IPR036416">
    <property type="entry name" value="Pept_tRNA_hydro_sf"/>
</dbReference>
<dbReference type="PANTHER" id="PTHR17224">
    <property type="entry name" value="PEPTIDYL-TRNA HYDROLASE"/>
    <property type="match status" value="1"/>
</dbReference>
<dbReference type="SUPFAM" id="SSF53178">
    <property type="entry name" value="Peptidyl-tRNA hydrolase-like"/>
    <property type="match status" value="1"/>
</dbReference>
<evidence type="ECO:0000256" key="6">
    <source>
        <dbReference type="ARBA" id="ARBA00050038"/>
    </source>
</evidence>
<dbReference type="PATRIC" id="fig|1618650.3.peg.747"/>
<evidence type="ECO:0000256" key="2">
    <source>
        <dbReference type="ARBA" id="ARBA00022555"/>
    </source>
</evidence>
<dbReference type="InterPro" id="IPR001328">
    <property type="entry name" value="Pept_tRNA_hydro"/>
</dbReference>
<keyword evidence="3 7" id="KW-0378">Hydrolase</keyword>
<dbReference type="InterPro" id="IPR018171">
    <property type="entry name" value="Pept_tRNA_hydro_CS"/>
</dbReference>
<keyword evidence="2" id="KW-0820">tRNA-binding</keyword>
<dbReference type="EC" id="3.1.1.29" evidence="1 7"/>
<dbReference type="AlphaFoldDB" id="A0A0G1ZZY4"/>
<dbReference type="CDD" id="cd00462">
    <property type="entry name" value="PTH"/>
    <property type="match status" value="1"/>
</dbReference>
<evidence type="ECO:0000256" key="3">
    <source>
        <dbReference type="ARBA" id="ARBA00022801"/>
    </source>
</evidence>
<dbReference type="PROSITE" id="PS01195">
    <property type="entry name" value="PEPT_TRNA_HYDROL_1"/>
    <property type="match status" value="1"/>
</dbReference>
<sequence length="196" mass="21475">MAWIIAGLGNPGYEYEGTRHNTGRMAVEYFAKSAKLSEWKEDKKAKALVSRGIVGKTLTALVLPNTFMNKSGTAVAKFVKSPKAAERMAVVYDDLDLPLGVMKISYDRGSGGHKGVESIMKVLKTKKFTRVRVGVSPSTASGALRKPVGEKVVVNYILTKFKAHELEQLKTIFKRVSRALEVIATEGPARAMNEMN</sequence>